<organism evidence="1 2">
    <name type="scientific">Candidatus Defluviibacterium haderslevense</name>
    <dbReference type="NCBI Taxonomy" id="2981993"/>
    <lineage>
        <taxon>Bacteria</taxon>
        <taxon>Pseudomonadati</taxon>
        <taxon>Bacteroidota</taxon>
        <taxon>Saprospiria</taxon>
        <taxon>Saprospirales</taxon>
        <taxon>Saprospiraceae</taxon>
        <taxon>Candidatus Defluviibacterium</taxon>
    </lineage>
</organism>
<proteinExistence type="predicted"/>
<dbReference type="Gene3D" id="2.80.10.50">
    <property type="match status" value="3"/>
</dbReference>
<dbReference type="AlphaFoldDB" id="A0A9D7S8U8"/>
<dbReference type="SUPFAM" id="SSF63829">
    <property type="entry name" value="Calcium-dependent phosphotriesterase"/>
    <property type="match status" value="1"/>
</dbReference>
<evidence type="ECO:0000313" key="2">
    <source>
        <dbReference type="Proteomes" id="UP000808349"/>
    </source>
</evidence>
<accession>A0A9D7S8U8</accession>
<dbReference type="EMBL" id="JADKFW010000004">
    <property type="protein sequence ID" value="MBK9717290.1"/>
    <property type="molecule type" value="Genomic_DNA"/>
</dbReference>
<evidence type="ECO:0008006" key="3">
    <source>
        <dbReference type="Google" id="ProtNLM"/>
    </source>
</evidence>
<evidence type="ECO:0000313" key="1">
    <source>
        <dbReference type="EMBL" id="MBK9717290.1"/>
    </source>
</evidence>
<dbReference type="Proteomes" id="UP000808349">
    <property type="component" value="Unassembled WGS sequence"/>
</dbReference>
<dbReference type="Pfam" id="PF17164">
    <property type="entry name" value="DUF5122"/>
    <property type="match status" value="7"/>
</dbReference>
<sequence>MATTILLISSINSIAQDGSLDQTFGVGGKVTTRVASYQAEAQSLVVQKDGKIVVVGYRENLDNDIVIVRYNENGSLDTTFDHDGIVTTTVFRYQYCKAYSIVLQTDGKLLVSGFSSFGNNLIIVLLRYNINGSLDTSFNHSGIVTLAIGSYSTHIYSMALQRDGKIVVTGDTHTSINDMDVLVVRFNIDGTLDKSFDTDGIVITDIGNFIDICHSIVIQEDGKILVAANKFADLNVSLIVMLRYNSNGSLDTTFDHDGMLNTNIGFGGIPWTPSNITMVQNDQKIILLGKREIGNDAYNLLVRYNANGSIDSTFGVDGYVVSAVRETGYRENFYALNLQRDGKILAVGRRIVDTIGFFLIIRYNKNGSIDESFGEEGKAITNFGNAYELVRAAAIQNDDKIILVGSIFEGNDHFALARFNNTITGTINVGDKDNMFNIFQIRFIHLHQFILIHH</sequence>
<gene>
    <name evidence="1" type="ORF">IPO85_07230</name>
</gene>
<name>A0A9D7S8U8_9BACT</name>
<reference evidence="1 2" key="1">
    <citation type="submission" date="2020-10" db="EMBL/GenBank/DDBJ databases">
        <title>Connecting structure to function with the recovery of over 1000 high-quality activated sludge metagenome-assembled genomes encoding full-length rRNA genes using long-read sequencing.</title>
        <authorList>
            <person name="Singleton C.M."/>
            <person name="Petriglieri F."/>
            <person name="Kristensen J.M."/>
            <person name="Kirkegaard R.H."/>
            <person name="Michaelsen T.Y."/>
            <person name="Andersen M.H."/>
            <person name="Karst S.M."/>
            <person name="Dueholm M.S."/>
            <person name="Nielsen P.H."/>
            <person name="Albertsen M."/>
        </authorList>
    </citation>
    <scope>NUCLEOTIDE SEQUENCE [LARGE SCALE GENOMIC DNA]</scope>
    <source>
        <strain evidence="1">Ribe_18-Q3-R11-54_BAT3C.373</strain>
    </source>
</reference>
<comment type="caution">
    <text evidence="1">The sequence shown here is derived from an EMBL/GenBank/DDBJ whole genome shotgun (WGS) entry which is preliminary data.</text>
</comment>
<dbReference type="NCBIfam" id="TIGR02608">
    <property type="entry name" value="delta_60_rpt"/>
    <property type="match status" value="8"/>
</dbReference>
<protein>
    <recommendedName>
        <fullName evidence="3">Delta-60 repeat domain-containing protein</fullName>
    </recommendedName>
</protein>
<dbReference type="InterPro" id="IPR013431">
    <property type="entry name" value="Delta_60_rpt"/>
</dbReference>